<dbReference type="NCBIfam" id="NF040815">
    <property type="entry name" value="recomb_XerA_Arch"/>
    <property type="match status" value="1"/>
</dbReference>
<dbReference type="GO" id="GO:0003677">
    <property type="term" value="F:DNA binding"/>
    <property type="evidence" value="ECO:0007669"/>
    <property type="project" value="UniProtKB-UniRule"/>
</dbReference>
<comment type="similarity">
    <text evidence="1">Belongs to the 'phage' integrase family.</text>
</comment>
<evidence type="ECO:0000256" key="4">
    <source>
        <dbReference type="ARBA" id="ARBA00023172"/>
    </source>
</evidence>
<dbReference type="PROSITE" id="PS51898">
    <property type="entry name" value="TYR_RECOMBINASE"/>
    <property type="match status" value="1"/>
</dbReference>
<evidence type="ECO:0000256" key="1">
    <source>
        <dbReference type="ARBA" id="ARBA00008857"/>
    </source>
</evidence>
<dbReference type="CDD" id="cd00798">
    <property type="entry name" value="INT_XerDC_C"/>
    <property type="match status" value="1"/>
</dbReference>
<feature type="domain" description="Core-binding (CB)" evidence="7">
    <location>
        <begin position="11"/>
        <end position="101"/>
    </location>
</feature>
<dbReference type="PANTHER" id="PTHR30349:SF41">
    <property type="entry name" value="INTEGRASE_RECOMBINASE PROTEIN MJ0367-RELATED"/>
    <property type="match status" value="1"/>
</dbReference>
<name>A0A0G1XR95_9BACT</name>
<dbReference type="InterPro" id="IPR010998">
    <property type="entry name" value="Integrase_recombinase_N"/>
</dbReference>
<keyword evidence="4" id="KW-0233">DNA recombination</keyword>
<dbReference type="InterPro" id="IPR011010">
    <property type="entry name" value="DNA_brk_join_enz"/>
</dbReference>
<evidence type="ECO:0000313" key="9">
    <source>
        <dbReference type="Proteomes" id="UP000034054"/>
    </source>
</evidence>
<dbReference type="Pfam" id="PF02899">
    <property type="entry name" value="Phage_int_SAM_1"/>
    <property type="match status" value="1"/>
</dbReference>
<keyword evidence="3 5" id="KW-0238">DNA-binding</keyword>
<dbReference type="Gene3D" id="1.10.443.10">
    <property type="entry name" value="Intergrase catalytic core"/>
    <property type="match status" value="1"/>
</dbReference>
<dbReference type="EMBL" id="LCRH01000002">
    <property type="protein sequence ID" value="KKW33451.1"/>
    <property type="molecule type" value="Genomic_DNA"/>
</dbReference>
<dbReference type="SUPFAM" id="SSF56349">
    <property type="entry name" value="DNA breaking-rejoining enzymes"/>
    <property type="match status" value="1"/>
</dbReference>
<dbReference type="AlphaFoldDB" id="A0A0G1XR95"/>
<evidence type="ECO:0000256" key="2">
    <source>
        <dbReference type="ARBA" id="ARBA00022908"/>
    </source>
</evidence>
<dbReference type="InterPro" id="IPR050090">
    <property type="entry name" value="Tyrosine_recombinase_XerCD"/>
</dbReference>
<evidence type="ECO:0000256" key="5">
    <source>
        <dbReference type="PROSITE-ProRule" id="PRU01248"/>
    </source>
</evidence>
<reference evidence="8 9" key="1">
    <citation type="journal article" date="2015" name="Nature">
        <title>rRNA introns, odd ribosomes, and small enigmatic genomes across a large radiation of phyla.</title>
        <authorList>
            <person name="Brown C.T."/>
            <person name="Hug L.A."/>
            <person name="Thomas B.C."/>
            <person name="Sharon I."/>
            <person name="Castelle C.J."/>
            <person name="Singh A."/>
            <person name="Wilkins M.J."/>
            <person name="Williams K.H."/>
            <person name="Banfield J.F."/>
        </authorList>
    </citation>
    <scope>NUCLEOTIDE SEQUENCE [LARGE SCALE GENOMIC DNA]</scope>
</reference>
<evidence type="ECO:0000313" key="8">
    <source>
        <dbReference type="EMBL" id="KKW33451.1"/>
    </source>
</evidence>
<dbReference type="GO" id="GO:0015074">
    <property type="term" value="P:DNA integration"/>
    <property type="evidence" value="ECO:0007669"/>
    <property type="project" value="UniProtKB-KW"/>
</dbReference>
<dbReference type="InterPro" id="IPR013762">
    <property type="entry name" value="Integrase-like_cat_sf"/>
</dbReference>
<dbReference type="PATRIC" id="fig|1618979.3.peg.31"/>
<comment type="caution">
    <text evidence="8">The sequence shown here is derived from an EMBL/GenBank/DDBJ whole genome shotgun (WGS) entry which is preliminary data.</text>
</comment>
<proteinExistence type="inferred from homology"/>
<evidence type="ECO:0000259" key="7">
    <source>
        <dbReference type="PROSITE" id="PS51900"/>
    </source>
</evidence>
<evidence type="ECO:0000259" key="6">
    <source>
        <dbReference type="PROSITE" id="PS51898"/>
    </source>
</evidence>
<dbReference type="GO" id="GO:0006310">
    <property type="term" value="P:DNA recombination"/>
    <property type="evidence" value="ECO:0007669"/>
    <property type="project" value="UniProtKB-KW"/>
</dbReference>
<dbReference type="InterPro" id="IPR004107">
    <property type="entry name" value="Integrase_SAM-like_N"/>
</dbReference>
<keyword evidence="2" id="KW-0229">DNA integration</keyword>
<dbReference type="InterPro" id="IPR002104">
    <property type="entry name" value="Integrase_catalytic"/>
</dbReference>
<dbReference type="Proteomes" id="UP000034054">
    <property type="component" value="Unassembled WGS sequence"/>
</dbReference>
<feature type="domain" description="Tyr recombinase" evidence="6">
    <location>
        <begin position="121"/>
        <end position="308"/>
    </location>
</feature>
<dbReference type="PANTHER" id="PTHR30349">
    <property type="entry name" value="PHAGE INTEGRASE-RELATED"/>
    <property type="match status" value="1"/>
</dbReference>
<dbReference type="Pfam" id="PF00589">
    <property type="entry name" value="Phage_integrase"/>
    <property type="match status" value="1"/>
</dbReference>
<dbReference type="InterPro" id="IPR044068">
    <property type="entry name" value="CB"/>
</dbReference>
<accession>A0A0G1XR95</accession>
<gene>
    <name evidence="8" type="ORF">UY76_C0002G0005</name>
</gene>
<dbReference type="Gene3D" id="1.10.150.130">
    <property type="match status" value="1"/>
</dbReference>
<dbReference type="PROSITE" id="PS51900">
    <property type="entry name" value="CB"/>
    <property type="match status" value="1"/>
</dbReference>
<sequence>MRCYTCGYMGTKIDTLITDFLEYLEVERGRSERTIKNYDFYLRRFAEFAKHPAPEKITNDLVHKFRLWLNRAVEGREAATLKKSTQNYHLIALRSFLKYLARRDVISLAPDKIELARQEMRQVEFLEADELDRLLAQPMKLGGGLVALRDKAVLELLFSTGMRVSELSKLKIENINLERDEFTVRGKGGKLRAVYLSSTAKDTLKDYLGKRRDPSPFLFVGHDRAKGGRGQTGGLTPRSIQRLVERYAKSAGITKHITPHTLRHTFATDLLLGGADIRSVQSLLGHASITTTQIYTHITNKQMKDVHKKFHGKNRRDAFSF</sequence>
<protein>
    <submittedName>
        <fullName evidence="8">Tyrosine recombinase XerD</fullName>
    </submittedName>
</protein>
<evidence type="ECO:0000256" key="3">
    <source>
        <dbReference type="ARBA" id="ARBA00023125"/>
    </source>
</evidence>
<organism evidence="8 9">
    <name type="scientific">Candidatus Uhrbacteria bacterium GW2011_GWA2_52_8d</name>
    <dbReference type="NCBI Taxonomy" id="1618979"/>
    <lineage>
        <taxon>Bacteria</taxon>
        <taxon>Candidatus Uhriibacteriota</taxon>
    </lineage>
</organism>